<name>A0A1S2UA91_9PSED</name>
<evidence type="ECO:0000313" key="1">
    <source>
        <dbReference type="EMBL" id="OIN43361.1"/>
    </source>
</evidence>
<dbReference type="RefSeq" id="WP_071487773.1">
    <property type="nucleotide sequence ID" value="NZ_FNTS01000002.1"/>
</dbReference>
<comment type="caution">
    <text evidence="1">The sequence shown here is derived from an EMBL/GenBank/DDBJ whole genome shotgun (WGS) entry which is preliminary data.</text>
</comment>
<accession>A0A1S2UA91</accession>
<organism evidence="1 3">
    <name type="scientific">Pseudomonas costantinii</name>
    <dbReference type="NCBI Taxonomy" id="168469"/>
    <lineage>
        <taxon>Bacteria</taxon>
        <taxon>Pseudomonadati</taxon>
        <taxon>Pseudomonadota</taxon>
        <taxon>Gammaproteobacteria</taxon>
        <taxon>Pseudomonadales</taxon>
        <taxon>Pseudomonadaceae</taxon>
        <taxon>Pseudomonas</taxon>
    </lineage>
</organism>
<evidence type="ECO:0000313" key="4">
    <source>
        <dbReference type="Proteomes" id="UP000182179"/>
    </source>
</evidence>
<gene>
    <name evidence="1" type="ORF">BFL40_32455</name>
    <name evidence="2" type="ORF">SAMN04515675_5203</name>
</gene>
<dbReference type="OrthoDB" id="8080957at2"/>
<dbReference type="Proteomes" id="UP000181661">
    <property type="component" value="Unassembled WGS sequence"/>
</dbReference>
<evidence type="ECO:0000313" key="3">
    <source>
        <dbReference type="Proteomes" id="UP000181661"/>
    </source>
</evidence>
<reference evidence="2 4" key="2">
    <citation type="submission" date="2016-10" db="EMBL/GenBank/DDBJ databases">
        <authorList>
            <person name="Varghese N."/>
            <person name="Submissions S."/>
        </authorList>
    </citation>
    <scope>NUCLEOTIDE SEQUENCE [LARGE SCALE GENOMIC DNA]</scope>
    <source>
        <strain evidence="2 4">BS2773</strain>
    </source>
</reference>
<sequence length="245" mass="26606">MGKATQLRLVGGKEPRQYMWEAVRDNRKGFTSREIVQLSGQSDGSVKNYIRALNKAALIELVDGAGEFADHRWRLVRDEGAEHPRVTLSGDRSTQGAGAESLWRSLRIMGEMTAAQAAEMASIGDVRVTQAYALNYFSALTKAGYLLSSEYDYQGPQTFKLAPGMSTGPRHPVIQKSVSLQVFDPNLNKVVFSNVESGGVSGESSPSNDMQEQNTRLKKLLAEFVAAGVAGPGVSLLQRAQLELA</sequence>
<dbReference type="AlphaFoldDB" id="A0A1S2UA91"/>
<dbReference type="EMBL" id="FNTS01000002">
    <property type="protein sequence ID" value="SEE37551.1"/>
    <property type="molecule type" value="Genomic_DNA"/>
</dbReference>
<evidence type="ECO:0000313" key="2">
    <source>
        <dbReference type="EMBL" id="SEE37551.1"/>
    </source>
</evidence>
<proteinExistence type="predicted"/>
<dbReference type="EMBL" id="MDDR01000066">
    <property type="protein sequence ID" value="OIN43361.1"/>
    <property type="molecule type" value="Genomic_DNA"/>
</dbReference>
<protein>
    <submittedName>
        <fullName evidence="1">Uncharacterized protein</fullName>
    </submittedName>
</protein>
<reference evidence="1 3" key="1">
    <citation type="submission" date="2016-08" db="EMBL/GenBank/DDBJ databases">
        <title>Draft genome sequence of Pseudomonas costantinii LMG 22119, type strain isolated from cultivated mushroom (Agaricus bisporus) sporophores.</title>
        <authorList>
            <person name="Tambong J.T."/>
        </authorList>
    </citation>
    <scope>NUCLEOTIDE SEQUENCE [LARGE SCALE GENOMIC DNA]</scope>
    <source>
        <strain evidence="1 3">LMG 22119</strain>
    </source>
</reference>
<keyword evidence="4" id="KW-1185">Reference proteome</keyword>
<dbReference type="Proteomes" id="UP000182179">
    <property type="component" value="Unassembled WGS sequence"/>
</dbReference>